<proteinExistence type="inferred from homology"/>
<keyword evidence="4" id="KW-0133">Cell shape</keyword>
<dbReference type="InterPro" id="IPR012854">
    <property type="entry name" value="Cu_amine_oxidase-like_N"/>
</dbReference>
<evidence type="ECO:0000256" key="5">
    <source>
        <dbReference type="ARBA" id="ARBA00022984"/>
    </source>
</evidence>
<comment type="caution">
    <text evidence="13">The sequence shown here is derived from an EMBL/GenBank/DDBJ whole genome shotgun (WGS) entry which is preliminary data.</text>
</comment>
<dbReference type="Proteomes" id="UP001139179">
    <property type="component" value="Unassembled WGS sequence"/>
</dbReference>
<evidence type="ECO:0000256" key="10">
    <source>
        <dbReference type="SAM" id="SignalP"/>
    </source>
</evidence>
<dbReference type="GO" id="GO:0071555">
    <property type="term" value="P:cell wall organization"/>
    <property type="evidence" value="ECO:0007669"/>
    <property type="project" value="UniProtKB-KW"/>
</dbReference>
<dbReference type="InterPro" id="IPR001967">
    <property type="entry name" value="Peptidase_S11_N"/>
</dbReference>
<feature type="active site" description="Proton acceptor" evidence="7">
    <location>
        <position position="152"/>
    </location>
</feature>
<evidence type="ECO:0000313" key="13">
    <source>
        <dbReference type="EMBL" id="MCM3716428.1"/>
    </source>
</evidence>
<dbReference type="RefSeq" id="WP_251225085.1">
    <property type="nucleotide sequence ID" value="NZ_JAMBOL010000038.1"/>
</dbReference>
<evidence type="ECO:0000256" key="7">
    <source>
        <dbReference type="PIRSR" id="PIRSR618044-1"/>
    </source>
</evidence>
<evidence type="ECO:0000256" key="6">
    <source>
        <dbReference type="ARBA" id="ARBA00023316"/>
    </source>
</evidence>
<name>A0A9X2DWC6_9BACI</name>
<evidence type="ECO:0000256" key="1">
    <source>
        <dbReference type="ARBA" id="ARBA00007164"/>
    </source>
</evidence>
<evidence type="ECO:0000259" key="11">
    <source>
        <dbReference type="Pfam" id="PF00768"/>
    </source>
</evidence>
<keyword evidence="6" id="KW-0961">Cell wall biogenesis/degradation</keyword>
<dbReference type="PRINTS" id="PR00725">
    <property type="entry name" value="DADACBPTASE1"/>
</dbReference>
<gene>
    <name evidence="13" type="ORF">M3202_20490</name>
</gene>
<feature type="domain" description="Peptidase S11 D-alanyl-D-alanine carboxypeptidase A N-terminal" evidence="11">
    <location>
        <begin position="117"/>
        <end position="349"/>
    </location>
</feature>
<dbReference type="InterPro" id="IPR012338">
    <property type="entry name" value="Beta-lactam/transpept-like"/>
</dbReference>
<keyword evidence="14" id="KW-1185">Reference proteome</keyword>
<dbReference type="Gene3D" id="3.30.457.10">
    <property type="entry name" value="Copper amine oxidase-like, N-terminal domain"/>
    <property type="match status" value="1"/>
</dbReference>
<feature type="chain" id="PRO_5040785944" evidence="10">
    <location>
        <begin position="22"/>
        <end position="545"/>
    </location>
</feature>
<dbReference type="InterPro" id="IPR036582">
    <property type="entry name" value="Mao_N_sf"/>
</dbReference>
<organism evidence="13 14">
    <name type="scientific">Halalkalibacter oceani</name>
    <dbReference type="NCBI Taxonomy" id="1653776"/>
    <lineage>
        <taxon>Bacteria</taxon>
        <taxon>Bacillati</taxon>
        <taxon>Bacillota</taxon>
        <taxon>Bacilli</taxon>
        <taxon>Bacillales</taxon>
        <taxon>Bacillaceae</taxon>
        <taxon>Halalkalibacter</taxon>
    </lineage>
</organism>
<dbReference type="GO" id="GO:0006508">
    <property type="term" value="P:proteolysis"/>
    <property type="evidence" value="ECO:0007669"/>
    <property type="project" value="InterPro"/>
</dbReference>
<keyword evidence="3" id="KW-0378">Hydrolase</keyword>
<dbReference type="InterPro" id="IPR018044">
    <property type="entry name" value="Peptidase_S11"/>
</dbReference>
<dbReference type="GO" id="GO:0009252">
    <property type="term" value="P:peptidoglycan biosynthetic process"/>
    <property type="evidence" value="ECO:0007669"/>
    <property type="project" value="UniProtKB-KW"/>
</dbReference>
<feature type="active site" description="Acyl-ester intermediate" evidence="7">
    <location>
        <position position="149"/>
    </location>
</feature>
<evidence type="ECO:0000256" key="3">
    <source>
        <dbReference type="ARBA" id="ARBA00022801"/>
    </source>
</evidence>
<reference evidence="13" key="1">
    <citation type="submission" date="2022-05" db="EMBL/GenBank/DDBJ databases">
        <title>Comparative Genomics of Spacecraft Associated Microbes.</title>
        <authorList>
            <person name="Tran M.T."/>
            <person name="Wright A."/>
            <person name="Seuylemezian A."/>
            <person name="Eisen J."/>
            <person name="Coil D."/>
        </authorList>
    </citation>
    <scope>NUCLEOTIDE SEQUENCE</scope>
    <source>
        <strain evidence="13">214.1.1</strain>
    </source>
</reference>
<feature type="binding site" evidence="8">
    <location>
        <position position="321"/>
    </location>
    <ligand>
        <name>substrate</name>
    </ligand>
</feature>
<dbReference type="EMBL" id="JAMBOL010000038">
    <property type="protein sequence ID" value="MCM3716428.1"/>
    <property type="molecule type" value="Genomic_DNA"/>
</dbReference>
<evidence type="ECO:0000259" key="12">
    <source>
        <dbReference type="Pfam" id="PF07833"/>
    </source>
</evidence>
<evidence type="ECO:0000313" key="14">
    <source>
        <dbReference type="Proteomes" id="UP001139179"/>
    </source>
</evidence>
<protein>
    <submittedName>
        <fullName evidence="13">Stalk domain-containing protein</fullName>
    </submittedName>
</protein>
<dbReference type="SUPFAM" id="SSF55383">
    <property type="entry name" value="Copper amine oxidase, domain N"/>
    <property type="match status" value="1"/>
</dbReference>
<keyword evidence="5" id="KW-0573">Peptidoglycan synthesis</keyword>
<accession>A0A9X2DWC6</accession>
<dbReference type="SUPFAM" id="SSF56601">
    <property type="entry name" value="beta-lactamase/transpeptidase-like"/>
    <property type="match status" value="1"/>
</dbReference>
<evidence type="ECO:0000256" key="2">
    <source>
        <dbReference type="ARBA" id="ARBA00022729"/>
    </source>
</evidence>
<dbReference type="PANTHER" id="PTHR21581:SF33">
    <property type="entry name" value="D-ALANYL-D-ALANINE CARBOXYPEPTIDASE DACB"/>
    <property type="match status" value="1"/>
</dbReference>
<dbReference type="Pfam" id="PF07833">
    <property type="entry name" value="Cu_amine_oxidN1"/>
    <property type="match status" value="1"/>
</dbReference>
<sequence length="545" mass="59819">MFQKSMLTFMILLLIKLPGLATATAAAFQEPKQIQVYEESYYYHFQGVESKGNGPLLTYKQQAFLPVEDVASILGLTLSQQGADLHLDGAPTVNSSVTVEGALPKDATIAAEQLRINPKIGAQASVMLEDDAALPVFSKNANQRLYPSSTLKIMTALLAIERGQLQELVTVSPRAAAVPHDSSKAGLVPGDRLTLEQLLYAMMLPSGNDAAVAIAELIAGSEQQFVQLMNTRARELGMTRTNFVNSHGYHHPNQYTTAADLALVAKEAAASPLFMKIVGAPSYYASYRGPNGAAKAKTWRNSNSLIRTDSPYFTATVTGGKTGYTSASRYNLVSFASSNDHDYVTVILRGERNQRYVDTRNLLQSAYTKRAHLNGAKKRINVTPFPGRLFFNGRELTNEVQLFNENGKTFVSTDVLALISTHISRVKRSDSQQMKAALDQQLLTFDRVGPVIRNGRMLVPVRSFFEEAGLQLKWDAAAKRIEGRAPGTEIVMTLNSKQAYVNGQLVSLDVPATIENGRTLVPLRFISEALEAKVDWGRGRVLYFY</sequence>
<dbReference type="AlphaFoldDB" id="A0A9X2DWC6"/>
<evidence type="ECO:0000256" key="8">
    <source>
        <dbReference type="PIRSR" id="PIRSR618044-2"/>
    </source>
</evidence>
<keyword evidence="2 10" id="KW-0732">Signal</keyword>
<dbReference type="GO" id="GO:0009002">
    <property type="term" value="F:serine-type D-Ala-D-Ala carboxypeptidase activity"/>
    <property type="evidence" value="ECO:0007669"/>
    <property type="project" value="InterPro"/>
</dbReference>
<dbReference type="Gene3D" id="3.40.710.10">
    <property type="entry name" value="DD-peptidase/beta-lactamase superfamily"/>
    <property type="match status" value="1"/>
</dbReference>
<dbReference type="Pfam" id="PF00768">
    <property type="entry name" value="Peptidase_S11"/>
    <property type="match status" value="1"/>
</dbReference>
<dbReference type="PANTHER" id="PTHR21581">
    <property type="entry name" value="D-ALANYL-D-ALANINE CARBOXYPEPTIDASE"/>
    <property type="match status" value="1"/>
</dbReference>
<dbReference type="GO" id="GO:0008360">
    <property type="term" value="P:regulation of cell shape"/>
    <property type="evidence" value="ECO:0007669"/>
    <property type="project" value="UniProtKB-KW"/>
</dbReference>
<evidence type="ECO:0000256" key="4">
    <source>
        <dbReference type="ARBA" id="ARBA00022960"/>
    </source>
</evidence>
<feature type="active site" evidence="7">
    <location>
        <position position="206"/>
    </location>
</feature>
<comment type="similarity">
    <text evidence="1 9">Belongs to the peptidase S11 family.</text>
</comment>
<evidence type="ECO:0000256" key="9">
    <source>
        <dbReference type="RuleBase" id="RU004016"/>
    </source>
</evidence>
<feature type="domain" description="Copper amine oxidase-like N-terminal" evidence="12">
    <location>
        <begin position="439"/>
        <end position="538"/>
    </location>
</feature>
<feature type="signal peptide" evidence="10">
    <location>
        <begin position="1"/>
        <end position="21"/>
    </location>
</feature>